<gene>
    <name evidence="1" type="ORF">RPERSI_LOCUS28646</name>
</gene>
<dbReference type="EMBL" id="CAJVQC010105152">
    <property type="protein sequence ID" value="CAG8832939.1"/>
    <property type="molecule type" value="Genomic_DNA"/>
</dbReference>
<feature type="non-terminal residue" evidence="1">
    <location>
        <position position="1"/>
    </location>
</feature>
<proteinExistence type="predicted"/>
<evidence type="ECO:0000313" key="1">
    <source>
        <dbReference type="EMBL" id="CAG8832939.1"/>
    </source>
</evidence>
<protein>
    <submittedName>
        <fullName evidence="1">14902_t:CDS:1</fullName>
    </submittedName>
</protein>
<comment type="caution">
    <text evidence="1">The sequence shown here is derived from an EMBL/GenBank/DDBJ whole genome shotgun (WGS) entry which is preliminary data.</text>
</comment>
<organism evidence="1 2">
    <name type="scientific">Racocetra persica</name>
    <dbReference type="NCBI Taxonomy" id="160502"/>
    <lineage>
        <taxon>Eukaryota</taxon>
        <taxon>Fungi</taxon>
        <taxon>Fungi incertae sedis</taxon>
        <taxon>Mucoromycota</taxon>
        <taxon>Glomeromycotina</taxon>
        <taxon>Glomeromycetes</taxon>
        <taxon>Diversisporales</taxon>
        <taxon>Gigasporaceae</taxon>
        <taxon>Racocetra</taxon>
    </lineage>
</organism>
<name>A0ACA9S9U9_9GLOM</name>
<evidence type="ECO:0000313" key="2">
    <source>
        <dbReference type="Proteomes" id="UP000789920"/>
    </source>
</evidence>
<dbReference type="Proteomes" id="UP000789920">
    <property type="component" value="Unassembled WGS sequence"/>
</dbReference>
<keyword evidence="2" id="KW-1185">Reference proteome</keyword>
<accession>A0ACA9S9U9</accession>
<sequence>ITLQITTAKILKDFGNLIITINLVFTFGTLLKDKDSSASPTQQHYSYNLKTSNIRETSYLQ</sequence>
<reference evidence="1" key="1">
    <citation type="submission" date="2021-06" db="EMBL/GenBank/DDBJ databases">
        <authorList>
            <person name="Kallberg Y."/>
            <person name="Tangrot J."/>
            <person name="Rosling A."/>
        </authorList>
    </citation>
    <scope>NUCLEOTIDE SEQUENCE</scope>
    <source>
        <strain evidence="1">MA461A</strain>
    </source>
</reference>